<dbReference type="PROSITE" id="PS00624">
    <property type="entry name" value="GMC_OXRED_2"/>
    <property type="match status" value="1"/>
</dbReference>
<dbReference type="InterPro" id="IPR000172">
    <property type="entry name" value="GMC_OxRdtase_N"/>
</dbReference>
<comment type="similarity">
    <text evidence="1">Belongs to the GMC oxidoreductase family.</text>
</comment>
<dbReference type="GO" id="GO:0044550">
    <property type="term" value="P:secondary metabolite biosynthetic process"/>
    <property type="evidence" value="ECO:0007669"/>
    <property type="project" value="TreeGrafter"/>
</dbReference>
<proteinExistence type="inferred from homology"/>
<comment type="cofactor">
    <cofactor evidence="4">
        <name>FAD</name>
        <dbReference type="ChEBI" id="CHEBI:57692"/>
    </cofactor>
</comment>
<dbReference type="Proteomes" id="UP000178912">
    <property type="component" value="Unassembled WGS sequence"/>
</dbReference>
<dbReference type="PANTHER" id="PTHR11552">
    <property type="entry name" value="GLUCOSE-METHANOL-CHOLINE GMC OXIDOREDUCTASE"/>
    <property type="match status" value="1"/>
</dbReference>
<evidence type="ECO:0000256" key="1">
    <source>
        <dbReference type="ARBA" id="ARBA00010790"/>
    </source>
</evidence>
<dbReference type="Gene3D" id="3.30.560.10">
    <property type="entry name" value="Glucose Oxidase, domain 3"/>
    <property type="match status" value="1"/>
</dbReference>
<evidence type="ECO:0000256" key="4">
    <source>
        <dbReference type="PIRSR" id="PIRSR000137-2"/>
    </source>
</evidence>
<keyword evidence="4" id="KW-0285">Flavoprotein</keyword>
<keyword evidence="2" id="KW-0325">Glycoprotein</keyword>
<sequence>MHSPLVQYLLAGVAAIGVIHEAKASMFGSAIYSNSFGRPGVNATYDYVIIGGETAGLTLAYRLTENSNVTVAVVEAGGFYEQENGNLTIVPGYRAPNLEGPLTNWNFTTAPQPQLENATSLYARGKTLGGSSAMNFMAYQRAGTSKIYSRIFANYTSPSSAVRALNASVPNPGPQAYGSTSGPIHVSFPNTATPFASWAQLGLREIGIPDIADFSSGALLGSQYCPLTIRPDDASRSSSESGYLQAAFARSELQPNLKVYTHTLGKQVIFDDNKTATGVVVKSAGTSYLLSATKEVILSAGAFQSPQLLMVSGVGPTAHLEEFDIPIILDRPGVGQNMWDHVLWPMMYEVNLPTLATTHGAGEQSAVVSYLQNQTGLLANSGGDYLAWEKIPKHYAANLSSSAKFDLAQFPEDWPDFEYIVDSTQSSDSTINFAKLRPALITPISRGNVSLKSKDMEDAPVINTGWLTSPTDLEMAVIAIKRTRDFWATNAMKGVIIGDEFIPGKNVSTDVQLLEWVKKNVQTVYHASCTCKMGKVEDPMAVVDSKARVIGLHNLRVVDAAAFPFLPPGHPQSTVYALAEKIADDILNER</sequence>
<feature type="active site" description="Proton acceptor" evidence="3">
    <location>
        <position position="570"/>
    </location>
</feature>
<gene>
    <name evidence="6" type="ORF">RAG0_14628</name>
</gene>
<evidence type="ECO:0000256" key="2">
    <source>
        <dbReference type="ARBA" id="ARBA00023180"/>
    </source>
</evidence>
<dbReference type="InterPro" id="IPR036188">
    <property type="entry name" value="FAD/NAD-bd_sf"/>
</dbReference>
<reference evidence="7" key="1">
    <citation type="submission" date="2016-03" db="EMBL/GenBank/DDBJ databases">
        <authorList>
            <person name="Guldener U."/>
        </authorList>
    </citation>
    <scope>NUCLEOTIDE SEQUENCE [LARGE SCALE GENOMIC DNA]</scope>
    <source>
        <strain evidence="7">04CH-RAC-A.6.1</strain>
    </source>
</reference>
<name>A0A1E1LHU9_9HELO</name>
<protein>
    <submittedName>
        <fullName evidence="6">Related to choline dehydrogenase</fullName>
    </submittedName>
</protein>
<evidence type="ECO:0000259" key="5">
    <source>
        <dbReference type="PROSITE" id="PS00624"/>
    </source>
</evidence>
<dbReference type="Pfam" id="PF00732">
    <property type="entry name" value="GMC_oxred_N"/>
    <property type="match status" value="1"/>
</dbReference>
<dbReference type="PANTHER" id="PTHR11552:SF138">
    <property type="entry name" value="DEHYDROGENASE PKFF-RELATED"/>
    <property type="match status" value="1"/>
</dbReference>
<feature type="domain" description="Glucose-methanol-choline oxidoreductase N-terminal" evidence="5">
    <location>
        <begin position="301"/>
        <end position="315"/>
    </location>
</feature>
<dbReference type="Pfam" id="PF05199">
    <property type="entry name" value="GMC_oxred_C"/>
    <property type="match status" value="1"/>
</dbReference>
<keyword evidence="4" id="KW-0274">FAD</keyword>
<dbReference type="Gene3D" id="3.50.50.60">
    <property type="entry name" value="FAD/NAD(P)-binding domain"/>
    <property type="match status" value="1"/>
</dbReference>
<dbReference type="InterPro" id="IPR007867">
    <property type="entry name" value="GMC_OxRtase_C"/>
</dbReference>
<accession>A0A1E1LHU9</accession>
<keyword evidence="7" id="KW-1185">Reference proteome</keyword>
<dbReference type="GO" id="GO:0050660">
    <property type="term" value="F:flavin adenine dinucleotide binding"/>
    <property type="evidence" value="ECO:0007669"/>
    <property type="project" value="InterPro"/>
</dbReference>
<dbReference type="SUPFAM" id="SSF54373">
    <property type="entry name" value="FAD-linked reductases, C-terminal domain"/>
    <property type="match status" value="1"/>
</dbReference>
<organism evidence="6 7">
    <name type="scientific">Rhynchosporium agropyri</name>
    <dbReference type="NCBI Taxonomy" id="914238"/>
    <lineage>
        <taxon>Eukaryota</taxon>
        <taxon>Fungi</taxon>
        <taxon>Dikarya</taxon>
        <taxon>Ascomycota</taxon>
        <taxon>Pezizomycotina</taxon>
        <taxon>Leotiomycetes</taxon>
        <taxon>Helotiales</taxon>
        <taxon>Ploettnerulaceae</taxon>
        <taxon>Rhynchosporium</taxon>
    </lineage>
</organism>
<evidence type="ECO:0000313" key="6">
    <source>
        <dbReference type="EMBL" id="CZT10004.1"/>
    </source>
</evidence>
<feature type="active site" description="Proton donor" evidence="3">
    <location>
        <position position="526"/>
    </location>
</feature>
<evidence type="ECO:0000313" key="7">
    <source>
        <dbReference type="Proteomes" id="UP000178912"/>
    </source>
</evidence>
<dbReference type="SUPFAM" id="SSF51905">
    <property type="entry name" value="FAD/NAD(P)-binding domain"/>
    <property type="match status" value="1"/>
</dbReference>
<feature type="binding site" evidence="4">
    <location>
        <begin position="571"/>
        <end position="572"/>
    </location>
    <ligand>
        <name>FAD</name>
        <dbReference type="ChEBI" id="CHEBI:57692"/>
    </ligand>
</feature>
<dbReference type="InterPro" id="IPR012132">
    <property type="entry name" value="GMC_OxRdtase"/>
</dbReference>
<dbReference type="AlphaFoldDB" id="A0A1E1LHU9"/>
<dbReference type="GO" id="GO:0016614">
    <property type="term" value="F:oxidoreductase activity, acting on CH-OH group of donors"/>
    <property type="evidence" value="ECO:0007669"/>
    <property type="project" value="InterPro"/>
</dbReference>
<dbReference type="EMBL" id="FJUX01000122">
    <property type="protein sequence ID" value="CZT10004.1"/>
    <property type="molecule type" value="Genomic_DNA"/>
</dbReference>
<evidence type="ECO:0000256" key="3">
    <source>
        <dbReference type="PIRSR" id="PIRSR000137-1"/>
    </source>
</evidence>
<dbReference type="OrthoDB" id="269227at2759"/>
<dbReference type="PIRSF" id="PIRSF000137">
    <property type="entry name" value="Alcohol_oxidase"/>
    <property type="match status" value="1"/>
</dbReference>